<dbReference type="AlphaFoldDB" id="A0A8R1EVX8"/>
<protein>
    <submittedName>
        <fullName evidence="2">Ribosomal_L7Ae domain-containing protein</fullName>
    </submittedName>
</protein>
<dbReference type="GO" id="GO:0043021">
    <property type="term" value="F:ribonucleoprotein complex binding"/>
    <property type="evidence" value="ECO:0007669"/>
    <property type="project" value="TreeGrafter"/>
</dbReference>
<name>A0A8R1EVX8_CAEJA</name>
<evidence type="ECO:0000313" key="3">
    <source>
        <dbReference type="Proteomes" id="UP000005237"/>
    </source>
</evidence>
<accession>A0A8R1EVX8</accession>
<dbReference type="GO" id="GO:1990904">
    <property type="term" value="C:ribonucleoprotein complex"/>
    <property type="evidence" value="ECO:0007669"/>
    <property type="project" value="TreeGrafter"/>
</dbReference>
<dbReference type="PANTHER" id="PTHR13284">
    <property type="entry name" value="GH01354P"/>
    <property type="match status" value="1"/>
</dbReference>
<proteinExistence type="predicted"/>
<feature type="domain" description="Ribosomal protein eL8/eL30/eS12/Gadd45" evidence="1">
    <location>
        <begin position="37"/>
        <end position="120"/>
    </location>
</feature>
<reference evidence="3" key="1">
    <citation type="submission" date="2010-08" db="EMBL/GenBank/DDBJ databases">
        <authorList>
            <consortium name="Caenorhabditis japonica Sequencing Consortium"/>
            <person name="Wilson R.K."/>
        </authorList>
    </citation>
    <scope>NUCLEOTIDE SEQUENCE [LARGE SCALE GENOMIC DNA]</scope>
    <source>
        <strain evidence="3">DF5081</strain>
    </source>
</reference>
<dbReference type="EnsemblMetazoa" id="CJA46586.1">
    <property type="protein sequence ID" value="CJA46586.1"/>
    <property type="gene ID" value="WBGene00255507"/>
</dbReference>
<dbReference type="PANTHER" id="PTHR13284:SF4">
    <property type="entry name" value="C2H2-TYPE DOMAIN-CONTAINING PROTEIN"/>
    <property type="match status" value="1"/>
</dbReference>
<sequence length="150" mass="17363">IAINCSEIDILVSQLLRKLKRQQDKKSQGNTEEKNFQKRRIVCGAHEALKYAQTGKVRMVIHAKNLDEKNVRASSNFHSLQRICPINEIPLVEAMTKKELSRIVNKFPYVSVIGVINYEGFESEFDEVVREWRSSDSFRNFHIDQSSILP</sequence>
<dbReference type="InterPro" id="IPR029064">
    <property type="entry name" value="Ribosomal_eL30-like_sf"/>
</dbReference>
<dbReference type="Pfam" id="PF01248">
    <property type="entry name" value="Ribosomal_L7Ae"/>
    <property type="match status" value="1"/>
</dbReference>
<evidence type="ECO:0000313" key="2">
    <source>
        <dbReference type="EnsemblMetazoa" id="CJA46586.1"/>
    </source>
</evidence>
<dbReference type="GO" id="GO:0035368">
    <property type="term" value="F:selenocysteine insertion sequence binding"/>
    <property type="evidence" value="ECO:0007669"/>
    <property type="project" value="InterPro"/>
</dbReference>
<dbReference type="Gene3D" id="3.30.1330.30">
    <property type="match status" value="1"/>
</dbReference>
<dbReference type="GO" id="GO:0005739">
    <property type="term" value="C:mitochondrion"/>
    <property type="evidence" value="ECO:0007669"/>
    <property type="project" value="TreeGrafter"/>
</dbReference>
<dbReference type="Proteomes" id="UP000005237">
    <property type="component" value="Unassembled WGS sequence"/>
</dbReference>
<keyword evidence="3" id="KW-1185">Reference proteome</keyword>
<dbReference type="InterPro" id="IPR040051">
    <property type="entry name" value="SECISBP2"/>
</dbReference>
<dbReference type="InterPro" id="IPR004038">
    <property type="entry name" value="Ribosomal_eL8/eL30/eS12/Gad45"/>
</dbReference>
<dbReference type="SUPFAM" id="SSF55315">
    <property type="entry name" value="L30e-like"/>
    <property type="match status" value="1"/>
</dbReference>
<dbReference type="GO" id="GO:0003730">
    <property type="term" value="F:mRNA 3'-UTR binding"/>
    <property type="evidence" value="ECO:0007669"/>
    <property type="project" value="TreeGrafter"/>
</dbReference>
<reference evidence="2" key="2">
    <citation type="submission" date="2022-06" db="UniProtKB">
        <authorList>
            <consortium name="EnsemblMetazoa"/>
        </authorList>
    </citation>
    <scope>IDENTIFICATION</scope>
    <source>
        <strain evidence="2">DF5081</strain>
    </source>
</reference>
<organism evidence="2 3">
    <name type="scientific">Caenorhabditis japonica</name>
    <dbReference type="NCBI Taxonomy" id="281687"/>
    <lineage>
        <taxon>Eukaryota</taxon>
        <taxon>Metazoa</taxon>
        <taxon>Ecdysozoa</taxon>
        <taxon>Nematoda</taxon>
        <taxon>Chromadorea</taxon>
        <taxon>Rhabditida</taxon>
        <taxon>Rhabditina</taxon>
        <taxon>Rhabditomorpha</taxon>
        <taxon>Rhabditoidea</taxon>
        <taxon>Rhabditidae</taxon>
        <taxon>Peloderinae</taxon>
        <taxon>Caenorhabditis</taxon>
    </lineage>
</organism>
<evidence type="ECO:0000259" key="1">
    <source>
        <dbReference type="Pfam" id="PF01248"/>
    </source>
</evidence>